<dbReference type="GO" id="GO:0016251">
    <property type="term" value="F:RNA polymerase II general transcription initiation factor activity"/>
    <property type="evidence" value="ECO:0007669"/>
    <property type="project" value="InterPro"/>
</dbReference>
<evidence type="ECO:0000256" key="2">
    <source>
        <dbReference type="ARBA" id="ARBA00007688"/>
    </source>
</evidence>
<keyword evidence="7" id="KW-0396">Initiation factor</keyword>
<evidence type="ECO:0000259" key="6">
    <source>
        <dbReference type="Pfam" id="PF07571"/>
    </source>
</evidence>
<dbReference type="PANTHER" id="PTHR10221:SF9">
    <property type="entry name" value="TRANSCRIPTION INITIATION FACTOR TFIID SUBUNIT 6"/>
    <property type="match status" value="1"/>
</dbReference>
<dbReference type="Gene3D" id="1.25.40.770">
    <property type="entry name" value="TAF6, C-terminal HEAT repeat domain"/>
    <property type="match status" value="1"/>
</dbReference>
<dbReference type="Proteomes" id="UP000187455">
    <property type="component" value="Unassembled WGS sequence"/>
</dbReference>
<organism evidence="7 8">
    <name type="scientific">Smittium mucronatum</name>
    <dbReference type="NCBI Taxonomy" id="133383"/>
    <lineage>
        <taxon>Eukaryota</taxon>
        <taxon>Fungi</taxon>
        <taxon>Fungi incertae sedis</taxon>
        <taxon>Zoopagomycota</taxon>
        <taxon>Kickxellomycotina</taxon>
        <taxon>Harpellomycetes</taxon>
        <taxon>Harpellales</taxon>
        <taxon>Legeriomycetaceae</taxon>
        <taxon>Smittium</taxon>
    </lineage>
</organism>
<evidence type="ECO:0000256" key="3">
    <source>
        <dbReference type="ARBA" id="ARBA00023015"/>
    </source>
</evidence>
<dbReference type="InterPro" id="IPR046344">
    <property type="entry name" value="TAF6_C_sf"/>
</dbReference>
<keyword evidence="4" id="KW-0804">Transcription</keyword>
<evidence type="ECO:0000256" key="1">
    <source>
        <dbReference type="ARBA" id="ARBA00004123"/>
    </source>
</evidence>
<dbReference type="GO" id="GO:0051123">
    <property type="term" value="P:RNA polymerase II preinitiation complex assembly"/>
    <property type="evidence" value="ECO:0007669"/>
    <property type="project" value="TreeGrafter"/>
</dbReference>
<dbReference type="InterPro" id="IPR011442">
    <property type="entry name" value="TAF6_C"/>
</dbReference>
<name>A0A1R0GNQ7_9FUNG</name>
<dbReference type="GO" id="GO:0003743">
    <property type="term" value="F:translation initiation factor activity"/>
    <property type="evidence" value="ECO:0007669"/>
    <property type="project" value="UniProtKB-KW"/>
</dbReference>
<evidence type="ECO:0000256" key="4">
    <source>
        <dbReference type="ARBA" id="ARBA00023163"/>
    </source>
</evidence>
<evidence type="ECO:0000313" key="7">
    <source>
        <dbReference type="EMBL" id="OLY78531.1"/>
    </source>
</evidence>
<dbReference type="GO" id="GO:0000124">
    <property type="term" value="C:SAGA complex"/>
    <property type="evidence" value="ECO:0007669"/>
    <property type="project" value="InterPro"/>
</dbReference>
<dbReference type="OrthoDB" id="361039at2759"/>
<dbReference type="EMBL" id="LSSL01006191">
    <property type="protein sequence ID" value="OLY78531.1"/>
    <property type="molecule type" value="Genomic_DNA"/>
</dbReference>
<dbReference type="GO" id="GO:0046695">
    <property type="term" value="C:SLIK (SAGA-like) complex"/>
    <property type="evidence" value="ECO:0007669"/>
    <property type="project" value="InterPro"/>
</dbReference>
<proteinExistence type="inferred from homology"/>
<keyword evidence="7" id="KW-0648">Protein biosynthesis</keyword>
<reference evidence="7 8" key="1">
    <citation type="journal article" date="2016" name="Mol. Biol. Evol.">
        <title>Genome-Wide Survey of Gut Fungi (Harpellales) Reveals the First Horizontally Transferred Ubiquitin Gene from a Mosquito Host.</title>
        <authorList>
            <person name="Wang Y."/>
            <person name="White M.M."/>
            <person name="Kvist S."/>
            <person name="Moncalvo J.M."/>
        </authorList>
    </citation>
    <scope>NUCLEOTIDE SEQUENCE [LARGE SCALE GENOMIC DNA]</scope>
    <source>
        <strain evidence="7 8">ALG-7-W6</strain>
    </source>
</reference>
<feature type="domain" description="TAF6 C-terminal HEAT repeat" evidence="6">
    <location>
        <begin position="1"/>
        <end position="92"/>
    </location>
</feature>
<dbReference type="InterPro" id="IPR016024">
    <property type="entry name" value="ARM-type_fold"/>
</dbReference>
<comment type="similarity">
    <text evidence="2">Belongs to the TAF6 family.</text>
</comment>
<gene>
    <name evidence="7" type="ORF">AYI68_g7419</name>
</gene>
<sequence length="180" mass="20189">MPSLLTCLLGKKLCKDHSENHWELRDLSASLIGQVVKDYGMSYHTLLQRLARTFLRTLLDPSKPSESHYGAIKGLFILGQETVRVLLLPNVKAFSALTQVELGSSDQVVVESARMCLTTLSQLMCDYAKSMKSQDPSQNTNSVNNSDSDVSKLRSEYGKFVSDYIVSQPDFSQWCNYLIN</sequence>
<dbReference type="GO" id="GO:0003713">
    <property type="term" value="F:transcription coactivator activity"/>
    <property type="evidence" value="ECO:0007669"/>
    <property type="project" value="TreeGrafter"/>
</dbReference>
<dbReference type="STRING" id="133383.A0A1R0GNQ7"/>
<dbReference type="Pfam" id="PF07571">
    <property type="entry name" value="TAF6_C"/>
    <property type="match status" value="1"/>
</dbReference>
<evidence type="ECO:0000313" key="8">
    <source>
        <dbReference type="Proteomes" id="UP000187455"/>
    </source>
</evidence>
<keyword evidence="3" id="KW-0805">Transcription regulation</keyword>
<dbReference type="PANTHER" id="PTHR10221">
    <property type="entry name" value="TRANSCRIPTION INITIATION FACTOR TFIID SUBUNIT 6"/>
    <property type="match status" value="1"/>
</dbReference>
<dbReference type="AlphaFoldDB" id="A0A1R0GNQ7"/>
<dbReference type="GO" id="GO:0005669">
    <property type="term" value="C:transcription factor TFIID complex"/>
    <property type="evidence" value="ECO:0007669"/>
    <property type="project" value="InterPro"/>
</dbReference>
<keyword evidence="5" id="KW-0539">Nucleus</keyword>
<dbReference type="InterPro" id="IPR037796">
    <property type="entry name" value="TAF6"/>
</dbReference>
<evidence type="ECO:0000256" key="5">
    <source>
        <dbReference type="ARBA" id="ARBA00023242"/>
    </source>
</evidence>
<comment type="subcellular location">
    <subcellularLocation>
        <location evidence="1">Nucleus</location>
    </subcellularLocation>
</comment>
<keyword evidence="8" id="KW-1185">Reference proteome</keyword>
<dbReference type="SUPFAM" id="SSF48371">
    <property type="entry name" value="ARM repeat"/>
    <property type="match status" value="1"/>
</dbReference>
<protein>
    <submittedName>
        <fullName evidence="7">Transcription initiation factor TFIID subunit 6</fullName>
    </submittedName>
</protein>
<comment type="caution">
    <text evidence="7">The sequence shown here is derived from an EMBL/GenBank/DDBJ whole genome shotgun (WGS) entry which is preliminary data.</text>
</comment>
<accession>A0A1R0GNQ7</accession>
<dbReference type="CDD" id="cd08050">
    <property type="entry name" value="TAF6C"/>
    <property type="match status" value="1"/>
</dbReference>